<evidence type="ECO:0000256" key="2">
    <source>
        <dbReference type="ARBA" id="ARBA00004370"/>
    </source>
</evidence>
<dbReference type="PANTHER" id="PTHR43711:SF1">
    <property type="entry name" value="HISTIDINE KINASE 1"/>
    <property type="match status" value="1"/>
</dbReference>
<dbReference type="InterPro" id="IPR005467">
    <property type="entry name" value="His_kinase_dom"/>
</dbReference>
<keyword evidence="8" id="KW-0472">Membrane</keyword>
<keyword evidence="6 12" id="KW-0418">Kinase</keyword>
<protein>
    <recommendedName>
        <fullName evidence="3">histidine kinase</fullName>
        <ecNumber evidence="3">2.7.13.3</ecNumber>
    </recommendedName>
</protein>
<proteinExistence type="predicted"/>
<evidence type="ECO:0000313" key="12">
    <source>
        <dbReference type="EMBL" id="OWT58295.1"/>
    </source>
</evidence>
<dbReference type="PRINTS" id="PR00344">
    <property type="entry name" value="BCTRLSENSOR"/>
</dbReference>
<dbReference type="InterPro" id="IPR004358">
    <property type="entry name" value="Sig_transdc_His_kin-like_C"/>
</dbReference>
<feature type="chain" id="PRO_5012623827" description="histidine kinase" evidence="9">
    <location>
        <begin position="27"/>
        <end position="489"/>
    </location>
</feature>
<comment type="subcellular location">
    <subcellularLocation>
        <location evidence="2">Membrane</location>
    </subcellularLocation>
</comment>
<dbReference type="OrthoDB" id="9804645at2"/>
<dbReference type="InterPro" id="IPR003594">
    <property type="entry name" value="HATPase_dom"/>
</dbReference>
<evidence type="ECO:0000259" key="11">
    <source>
        <dbReference type="PROSITE" id="PS50885"/>
    </source>
</evidence>
<evidence type="ECO:0000256" key="3">
    <source>
        <dbReference type="ARBA" id="ARBA00012438"/>
    </source>
</evidence>
<dbReference type="InterPro" id="IPR003660">
    <property type="entry name" value="HAMP_dom"/>
</dbReference>
<comment type="catalytic activity">
    <reaction evidence="1">
        <text>ATP + protein L-histidine = ADP + protein N-phospho-L-histidine.</text>
        <dbReference type="EC" id="2.7.13.3"/>
    </reaction>
</comment>
<evidence type="ECO:0000256" key="1">
    <source>
        <dbReference type="ARBA" id="ARBA00000085"/>
    </source>
</evidence>
<dbReference type="Gene3D" id="1.10.287.130">
    <property type="match status" value="1"/>
</dbReference>
<dbReference type="Gene3D" id="3.30.565.10">
    <property type="entry name" value="Histidine kinase-like ATPase, C-terminal domain"/>
    <property type="match status" value="1"/>
</dbReference>
<dbReference type="AlphaFoldDB" id="A0A225MAG0"/>
<dbReference type="CDD" id="cd00075">
    <property type="entry name" value="HATPase"/>
    <property type="match status" value="1"/>
</dbReference>
<keyword evidence="5" id="KW-0808">Transferase</keyword>
<dbReference type="GO" id="GO:0000155">
    <property type="term" value="F:phosphorelay sensor kinase activity"/>
    <property type="evidence" value="ECO:0007669"/>
    <property type="project" value="InterPro"/>
</dbReference>
<feature type="signal peptide" evidence="9">
    <location>
        <begin position="1"/>
        <end position="26"/>
    </location>
</feature>
<dbReference type="GO" id="GO:0016020">
    <property type="term" value="C:membrane"/>
    <property type="evidence" value="ECO:0007669"/>
    <property type="project" value="UniProtKB-SubCell"/>
</dbReference>
<keyword evidence="7" id="KW-0902">Two-component regulatory system</keyword>
<dbReference type="InterPro" id="IPR003661">
    <property type="entry name" value="HisK_dim/P_dom"/>
</dbReference>
<dbReference type="SUPFAM" id="SSF47384">
    <property type="entry name" value="Homodimeric domain of signal transducing histidine kinase"/>
    <property type="match status" value="1"/>
</dbReference>
<organism evidence="12 13">
    <name type="scientific">Candidimonas nitroreducens</name>
    <dbReference type="NCBI Taxonomy" id="683354"/>
    <lineage>
        <taxon>Bacteria</taxon>
        <taxon>Pseudomonadati</taxon>
        <taxon>Pseudomonadota</taxon>
        <taxon>Betaproteobacteria</taxon>
        <taxon>Burkholderiales</taxon>
        <taxon>Alcaligenaceae</taxon>
        <taxon>Candidimonas</taxon>
    </lineage>
</organism>
<accession>A0A225MAG0</accession>
<dbReference type="SUPFAM" id="SSF158472">
    <property type="entry name" value="HAMP domain-like"/>
    <property type="match status" value="1"/>
</dbReference>
<dbReference type="SUPFAM" id="SSF55874">
    <property type="entry name" value="ATPase domain of HSP90 chaperone/DNA topoisomerase II/histidine kinase"/>
    <property type="match status" value="1"/>
</dbReference>
<dbReference type="FunFam" id="1.10.287.130:FF:000001">
    <property type="entry name" value="Two-component sensor histidine kinase"/>
    <property type="match status" value="1"/>
</dbReference>
<gene>
    <name evidence="12" type="ORF">CEY11_14990</name>
</gene>
<comment type="caution">
    <text evidence="12">The sequence shown here is derived from an EMBL/GenBank/DDBJ whole genome shotgun (WGS) entry which is preliminary data.</text>
</comment>
<dbReference type="CDD" id="cd06225">
    <property type="entry name" value="HAMP"/>
    <property type="match status" value="1"/>
</dbReference>
<dbReference type="SMART" id="SM00388">
    <property type="entry name" value="HisKA"/>
    <property type="match status" value="1"/>
</dbReference>
<dbReference type="EMBL" id="NJIH01000008">
    <property type="protein sequence ID" value="OWT58295.1"/>
    <property type="molecule type" value="Genomic_DNA"/>
</dbReference>
<feature type="transmembrane region" description="Helical" evidence="8">
    <location>
        <begin position="179"/>
        <end position="198"/>
    </location>
</feature>
<keyword evidence="4" id="KW-0597">Phosphoprotein</keyword>
<evidence type="ECO:0000256" key="6">
    <source>
        <dbReference type="ARBA" id="ARBA00022777"/>
    </source>
</evidence>
<dbReference type="Pfam" id="PF00672">
    <property type="entry name" value="HAMP"/>
    <property type="match status" value="1"/>
</dbReference>
<dbReference type="PANTHER" id="PTHR43711">
    <property type="entry name" value="TWO-COMPONENT HISTIDINE KINASE"/>
    <property type="match status" value="1"/>
</dbReference>
<feature type="domain" description="HAMP" evidence="11">
    <location>
        <begin position="199"/>
        <end position="257"/>
    </location>
</feature>
<dbReference type="Pfam" id="PF00512">
    <property type="entry name" value="HisKA"/>
    <property type="match status" value="1"/>
</dbReference>
<evidence type="ECO:0000313" key="13">
    <source>
        <dbReference type="Proteomes" id="UP000214603"/>
    </source>
</evidence>
<dbReference type="CDD" id="cd00082">
    <property type="entry name" value="HisKA"/>
    <property type="match status" value="1"/>
</dbReference>
<dbReference type="SMART" id="SM00387">
    <property type="entry name" value="HATPase_c"/>
    <property type="match status" value="1"/>
</dbReference>
<dbReference type="InterPro" id="IPR050736">
    <property type="entry name" value="Sensor_HK_Regulatory"/>
</dbReference>
<keyword evidence="13" id="KW-1185">Reference proteome</keyword>
<evidence type="ECO:0000256" key="8">
    <source>
        <dbReference type="SAM" id="Phobius"/>
    </source>
</evidence>
<feature type="domain" description="Histidine kinase" evidence="10">
    <location>
        <begin position="272"/>
        <end position="488"/>
    </location>
</feature>
<dbReference type="Pfam" id="PF02518">
    <property type="entry name" value="HATPase_c"/>
    <property type="match status" value="1"/>
</dbReference>
<dbReference type="InterPro" id="IPR036097">
    <property type="entry name" value="HisK_dim/P_sf"/>
</dbReference>
<evidence type="ECO:0000256" key="5">
    <source>
        <dbReference type="ARBA" id="ARBA00022679"/>
    </source>
</evidence>
<keyword evidence="9" id="KW-0732">Signal</keyword>
<dbReference type="EC" id="2.7.13.3" evidence="3"/>
<evidence type="ECO:0000256" key="4">
    <source>
        <dbReference type="ARBA" id="ARBA00022553"/>
    </source>
</evidence>
<dbReference type="PROSITE" id="PS50109">
    <property type="entry name" value="HIS_KIN"/>
    <property type="match status" value="1"/>
</dbReference>
<keyword evidence="8" id="KW-1133">Transmembrane helix</keyword>
<dbReference type="SMART" id="SM00304">
    <property type="entry name" value="HAMP"/>
    <property type="match status" value="1"/>
</dbReference>
<sequence>MNRLTLSQRLSAVFAVLLLACCGASAWLQIAGSTRHEQEIVQRVSLDLARQIAGSSQLMDKDGLRPQAVRRLFSQLMAVNPSVEVYLLGPQGRIMGNDAPPGHLKRDSVDIAPIRQLLAGAPLPVLGDDPRSLHGRKVFSAAPLYIDGRDHGYIYVVLMGENRDALAADLNANSTLHTILWSIALVALLGLIAGLTAFRLITRPLRKLTAAVRDFDSGDAAAVLPPAPRPNGGERDEILVLRQAFGQMAQRISDQWAELSRQDQQRREIVANISHDLRTPLTSLHGYLETLLLKADTLDVAERRRYLEIALGQSRKVGRLAQELFELARLESGLVRAEKENFSLADLVQDVFQKFELAAEARGLRLHADVPRALPPVSADLGMIERVLTNLLDNAIRHSPAPGTVRVALQNRGAGVRVQVSDEGPGIPAELRETLFERPSAFSRGNHEGGGLGLLIVRRILQLHGSDIRLEPDTGNGAAFSFELASASP</sequence>
<keyword evidence="8" id="KW-0812">Transmembrane</keyword>
<dbReference type="InterPro" id="IPR036890">
    <property type="entry name" value="HATPase_C_sf"/>
</dbReference>
<evidence type="ECO:0000256" key="7">
    <source>
        <dbReference type="ARBA" id="ARBA00023012"/>
    </source>
</evidence>
<dbReference type="Proteomes" id="UP000214603">
    <property type="component" value="Unassembled WGS sequence"/>
</dbReference>
<dbReference type="PROSITE" id="PS50885">
    <property type="entry name" value="HAMP"/>
    <property type="match status" value="1"/>
</dbReference>
<reference evidence="13" key="1">
    <citation type="submission" date="2017-06" db="EMBL/GenBank/DDBJ databases">
        <title>Herbaspirillum phytohormonus sp. nov., isolated from the root nodule of Robinia pseudoacacia in lead-zinc mine.</title>
        <authorList>
            <person name="Fan M."/>
            <person name="Lin Y."/>
        </authorList>
    </citation>
    <scope>NUCLEOTIDE SEQUENCE [LARGE SCALE GENOMIC DNA]</scope>
    <source>
        <strain evidence="13">SC-089</strain>
    </source>
</reference>
<dbReference type="RefSeq" id="WP_088604206.1">
    <property type="nucleotide sequence ID" value="NZ_NJIH01000008.1"/>
</dbReference>
<dbReference type="PROSITE" id="PS51257">
    <property type="entry name" value="PROKAR_LIPOPROTEIN"/>
    <property type="match status" value="1"/>
</dbReference>
<dbReference type="Gene3D" id="6.10.340.10">
    <property type="match status" value="1"/>
</dbReference>
<evidence type="ECO:0000256" key="9">
    <source>
        <dbReference type="SAM" id="SignalP"/>
    </source>
</evidence>
<evidence type="ECO:0000259" key="10">
    <source>
        <dbReference type="PROSITE" id="PS50109"/>
    </source>
</evidence>
<name>A0A225MAG0_9BURK</name>